<keyword evidence="1" id="KW-1133">Transmembrane helix</keyword>
<dbReference type="AlphaFoldDB" id="A0A0B3WMN9"/>
<dbReference type="OrthoDB" id="1912208at2"/>
<feature type="transmembrane region" description="Helical" evidence="1">
    <location>
        <begin position="44"/>
        <end position="65"/>
    </location>
</feature>
<feature type="transmembrane region" description="Helical" evidence="1">
    <location>
        <begin position="100"/>
        <end position="117"/>
    </location>
</feature>
<feature type="transmembrane region" description="Helical" evidence="1">
    <location>
        <begin position="71"/>
        <end position="91"/>
    </location>
</feature>
<reference evidence="2 3" key="1">
    <citation type="submission" date="2014-12" db="EMBL/GenBank/DDBJ databases">
        <title>Draft genome sequence of Terrisporobacter sp. 08-306576, isolated from the blood culture of a bacteremia patient.</title>
        <authorList>
            <person name="Lund L.C."/>
            <person name="Sydenham T.V."/>
            <person name="Hogh S.V."/>
            <person name="Skov M.N."/>
            <person name="Kemp M."/>
            <person name="Justesen U.S."/>
        </authorList>
    </citation>
    <scope>NUCLEOTIDE SEQUENCE [LARGE SCALE GENOMIC DNA]</scope>
    <source>
        <strain evidence="2 3">08-306576</strain>
    </source>
</reference>
<comment type="caution">
    <text evidence="2">The sequence shown here is derived from an EMBL/GenBank/DDBJ whole genome shotgun (WGS) entry which is preliminary data.</text>
</comment>
<dbReference type="EMBL" id="JWHR01000145">
    <property type="protein sequence ID" value="KHS55805.1"/>
    <property type="molecule type" value="Genomic_DNA"/>
</dbReference>
<keyword evidence="1" id="KW-0472">Membrane</keyword>
<feature type="transmembrane region" description="Helical" evidence="1">
    <location>
        <begin position="123"/>
        <end position="140"/>
    </location>
</feature>
<name>A0A0B3WMN9_9FIRM</name>
<feature type="transmembrane region" description="Helical" evidence="1">
    <location>
        <begin position="6"/>
        <end position="24"/>
    </location>
</feature>
<dbReference type="STRING" id="1577792.QX51_17345"/>
<keyword evidence="3" id="KW-1185">Reference proteome</keyword>
<protein>
    <submittedName>
        <fullName evidence="2">Uncharacterized protein</fullName>
    </submittedName>
</protein>
<organism evidence="2 3">
    <name type="scientific">Terrisporobacter othiniensis</name>
    <dbReference type="NCBI Taxonomy" id="1577792"/>
    <lineage>
        <taxon>Bacteria</taxon>
        <taxon>Bacillati</taxon>
        <taxon>Bacillota</taxon>
        <taxon>Clostridia</taxon>
        <taxon>Peptostreptococcales</taxon>
        <taxon>Peptostreptococcaceae</taxon>
        <taxon>Terrisporobacter</taxon>
    </lineage>
</organism>
<keyword evidence="1" id="KW-0812">Transmembrane</keyword>
<accession>A0A0B3WMN9</accession>
<dbReference type="RefSeq" id="WP_039681162.1">
    <property type="nucleotide sequence ID" value="NZ_JWHR01000145.1"/>
</dbReference>
<dbReference type="Proteomes" id="UP000031189">
    <property type="component" value="Unassembled WGS sequence"/>
</dbReference>
<evidence type="ECO:0000256" key="1">
    <source>
        <dbReference type="SAM" id="Phobius"/>
    </source>
</evidence>
<sequence length="143" mass="16454">MDWLNIYGLITMIIIMVPNIIFAIKEKSFESKYNNKIVELIEQIGRFGSMGLMIFNIPLLDYGYFLPNGKVLYVFLSAILSILYCIVWFLYFRKASIKKAMLLAIIPTILFLSSGIIQGRILLIISSILFGITHIIITYYNNI</sequence>
<evidence type="ECO:0000313" key="3">
    <source>
        <dbReference type="Proteomes" id="UP000031189"/>
    </source>
</evidence>
<evidence type="ECO:0000313" key="2">
    <source>
        <dbReference type="EMBL" id="KHS55805.1"/>
    </source>
</evidence>
<gene>
    <name evidence="2" type="ORF">QX51_17345</name>
</gene>
<proteinExistence type="predicted"/>